<gene>
    <name evidence="2" type="ORF">B0A49_06584</name>
</gene>
<dbReference type="InterPro" id="IPR011008">
    <property type="entry name" value="Dimeric_a/b-barrel"/>
</dbReference>
<dbReference type="SUPFAM" id="SSF54909">
    <property type="entry name" value="Dimeric alpha+beta barrel"/>
    <property type="match status" value="1"/>
</dbReference>
<feature type="domain" description="YCII-related" evidence="1">
    <location>
        <begin position="12"/>
        <end position="95"/>
    </location>
</feature>
<name>A0A4U0X1L7_9PEZI</name>
<proteinExistence type="predicted"/>
<reference evidence="2 3" key="1">
    <citation type="submission" date="2017-03" db="EMBL/GenBank/DDBJ databases">
        <title>Genomes of endolithic fungi from Antarctica.</title>
        <authorList>
            <person name="Coleine C."/>
            <person name="Masonjones S."/>
            <person name="Stajich J.E."/>
        </authorList>
    </citation>
    <scope>NUCLEOTIDE SEQUENCE [LARGE SCALE GENOMIC DNA]</scope>
    <source>
        <strain evidence="2 3">CCFEE 5187</strain>
    </source>
</reference>
<accession>A0A4U0X1L7</accession>
<dbReference type="Proteomes" id="UP000308768">
    <property type="component" value="Unassembled WGS sequence"/>
</dbReference>
<dbReference type="AlphaFoldDB" id="A0A4U0X1L7"/>
<dbReference type="Pfam" id="PF03795">
    <property type="entry name" value="YCII"/>
    <property type="match status" value="1"/>
</dbReference>
<dbReference type="OrthoDB" id="5519740at2759"/>
<dbReference type="InterPro" id="IPR051807">
    <property type="entry name" value="Sec-metab_biosynth-assoc"/>
</dbReference>
<dbReference type="Gene3D" id="3.30.70.1060">
    <property type="entry name" value="Dimeric alpha+beta barrel"/>
    <property type="match status" value="1"/>
</dbReference>
<dbReference type="STRING" id="331657.A0A4U0X1L7"/>
<sequence>MSSTSSPAKHEWICILPDHEGALERRMEVRPDHLKALAPNVDSGLILFGGGYMESVPAEGEGPKIKGSVMLAYAESKEEVVQMLKNDIYSKKDVWDWEKVRLGGVQIYSFKSADIRKERKNLPLIPLATPELVTSALLLLPALPRVPELVAWALTAVAADELDAGIGTTETVTNLVKVEVDWIVVVTAPVALDAAVGLPADADDTVLSRLMAEPVGTELAELDTPVLRGATGVPEITLTAGAAAELEELVPIGPAVALEELRDDAALVEPTEELMEVAAAPAEELEEAVLTGAAAELVEVAAALAEVPEDALPPGVSTELEEAVASAASIGQIVVETATTLVTTVVEWAGQFLTVGAQLVMVYF</sequence>
<comment type="caution">
    <text evidence="2">The sequence shown here is derived from an EMBL/GenBank/DDBJ whole genome shotgun (WGS) entry which is preliminary data.</text>
</comment>
<dbReference type="InterPro" id="IPR005545">
    <property type="entry name" value="YCII"/>
</dbReference>
<evidence type="ECO:0000259" key="1">
    <source>
        <dbReference type="Pfam" id="PF03795"/>
    </source>
</evidence>
<evidence type="ECO:0000313" key="3">
    <source>
        <dbReference type="Proteomes" id="UP000308768"/>
    </source>
</evidence>
<evidence type="ECO:0000313" key="2">
    <source>
        <dbReference type="EMBL" id="TKA68998.1"/>
    </source>
</evidence>
<keyword evidence="3" id="KW-1185">Reference proteome</keyword>
<dbReference type="EMBL" id="NAJN01000766">
    <property type="protein sequence ID" value="TKA68998.1"/>
    <property type="molecule type" value="Genomic_DNA"/>
</dbReference>
<protein>
    <recommendedName>
        <fullName evidence="1">YCII-related domain-containing protein</fullName>
    </recommendedName>
</protein>
<dbReference type="PANTHER" id="PTHR33606:SF3">
    <property type="entry name" value="PROTEIN YCII"/>
    <property type="match status" value="1"/>
</dbReference>
<dbReference type="PANTHER" id="PTHR33606">
    <property type="entry name" value="PROTEIN YCII"/>
    <property type="match status" value="1"/>
</dbReference>
<organism evidence="2 3">
    <name type="scientific">Cryomyces minteri</name>
    <dbReference type="NCBI Taxonomy" id="331657"/>
    <lineage>
        <taxon>Eukaryota</taxon>
        <taxon>Fungi</taxon>
        <taxon>Dikarya</taxon>
        <taxon>Ascomycota</taxon>
        <taxon>Pezizomycotina</taxon>
        <taxon>Dothideomycetes</taxon>
        <taxon>Dothideomycetes incertae sedis</taxon>
        <taxon>Cryomyces</taxon>
    </lineage>
</organism>